<keyword evidence="2" id="KW-1185">Reference proteome</keyword>
<protein>
    <submittedName>
        <fullName evidence="1">Uncharacterized protein</fullName>
    </submittedName>
</protein>
<sequence>MGLYVWGSTPMVLRTPAPGKDPEIPTHTGYRPWRVRETAKRAARAILWLDTTGSDPNFLAEAEAEHEAIDHIRLDAVGLGGFAVRRQDARPRFEANPAPLVAGEVPRQAVVANVLSTPSR</sequence>
<reference evidence="2" key="1">
    <citation type="journal article" date="2019" name="Int. J. Syst. Evol. Microbiol.">
        <title>The Global Catalogue of Microorganisms (GCM) 10K type strain sequencing project: providing services to taxonomists for standard genome sequencing and annotation.</title>
        <authorList>
            <consortium name="The Broad Institute Genomics Platform"/>
            <consortium name="The Broad Institute Genome Sequencing Center for Infectious Disease"/>
            <person name="Wu L."/>
            <person name="Ma J."/>
        </authorList>
    </citation>
    <scope>NUCLEOTIDE SEQUENCE [LARGE SCALE GENOMIC DNA]</scope>
    <source>
        <strain evidence="2">JCM 18952</strain>
    </source>
</reference>
<gene>
    <name evidence="1" type="ORF">GCM10025778_06980</name>
</gene>
<comment type="caution">
    <text evidence="1">The sequence shown here is derived from an EMBL/GenBank/DDBJ whole genome shotgun (WGS) entry which is preliminary data.</text>
</comment>
<dbReference type="Proteomes" id="UP001501257">
    <property type="component" value="Unassembled WGS sequence"/>
</dbReference>
<evidence type="ECO:0000313" key="2">
    <source>
        <dbReference type="Proteomes" id="UP001501257"/>
    </source>
</evidence>
<organism evidence="1 2">
    <name type="scientific">Paeniglutamicibacter antarcticus</name>
    <dbReference type="NCBI Taxonomy" id="494023"/>
    <lineage>
        <taxon>Bacteria</taxon>
        <taxon>Bacillati</taxon>
        <taxon>Actinomycetota</taxon>
        <taxon>Actinomycetes</taxon>
        <taxon>Micrococcales</taxon>
        <taxon>Micrococcaceae</taxon>
        <taxon>Paeniglutamicibacter</taxon>
    </lineage>
</organism>
<evidence type="ECO:0000313" key="1">
    <source>
        <dbReference type="EMBL" id="GAA5226167.1"/>
    </source>
</evidence>
<dbReference type="EMBL" id="BAABLK010000013">
    <property type="protein sequence ID" value="GAA5226167.1"/>
    <property type="molecule type" value="Genomic_DNA"/>
</dbReference>
<accession>A0ABP9TKB8</accession>
<name>A0ABP9TKB8_9MICC</name>
<proteinExistence type="predicted"/>